<evidence type="ECO:0000313" key="4">
    <source>
        <dbReference type="EMBL" id="MEU5708715.1"/>
    </source>
</evidence>
<proteinExistence type="inferred from homology"/>
<dbReference type="Gene3D" id="3.30.750.24">
    <property type="entry name" value="STAS domain"/>
    <property type="match status" value="1"/>
</dbReference>
<name>A0ABV3AAT2_9ACTN</name>
<dbReference type="PANTHER" id="PTHR33495">
    <property type="entry name" value="ANTI-SIGMA FACTOR ANTAGONIST TM_1081-RELATED-RELATED"/>
    <property type="match status" value="1"/>
</dbReference>
<accession>A0ABV3AAT2</accession>
<dbReference type="EMBL" id="JBFAEG010000011">
    <property type="protein sequence ID" value="MEU5708715.1"/>
    <property type="molecule type" value="Genomic_DNA"/>
</dbReference>
<dbReference type="InterPro" id="IPR003658">
    <property type="entry name" value="Anti-sigma_ant"/>
</dbReference>
<protein>
    <recommendedName>
        <fullName evidence="2">Anti-sigma factor antagonist</fullName>
    </recommendedName>
</protein>
<evidence type="ECO:0000259" key="3">
    <source>
        <dbReference type="PROSITE" id="PS50801"/>
    </source>
</evidence>
<feature type="domain" description="STAS" evidence="3">
    <location>
        <begin position="18"/>
        <end position="125"/>
    </location>
</feature>
<dbReference type="RefSeq" id="WP_231406319.1">
    <property type="nucleotide sequence ID" value="NZ_JBFAEG010000011.1"/>
</dbReference>
<dbReference type="InterPro" id="IPR036513">
    <property type="entry name" value="STAS_dom_sf"/>
</dbReference>
<dbReference type="SUPFAM" id="SSF52091">
    <property type="entry name" value="SpoIIaa-like"/>
    <property type="match status" value="1"/>
</dbReference>
<organism evidence="4 5">
    <name type="scientific">Streptomyces flaveolus</name>
    <dbReference type="NCBI Taxonomy" id="67297"/>
    <lineage>
        <taxon>Bacteria</taxon>
        <taxon>Bacillati</taxon>
        <taxon>Actinomycetota</taxon>
        <taxon>Actinomycetes</taxon>
        <taxon>Kitasatosporales</taxon>
        <taxon>Streptomycetaceae</taxon>
        <taxon>Streptomyces</taxon>
    </lineage>
</organism>
<dbReference type="Proteomes" id="UP001551011">
    <property type="component" value="Unassembled WGS sequence"/>
</dbReference>
<evidence type="ECO:0000256" key="2">
    <source>
        <dbReference type="RuleBase" id="RU003749"/>
    </source>
</evidence>
<comment type="similarity">
    <text evidence="1 2">Belongs to the anti-sigma-factor antagonist family.</text>
</comment>
<evidence type="ECO:0000256" key="1">
    <source>
        <dbReference type="ARBA" id="ARBA00009013"/>
    </source>
</evidence>
<evidence type="ECO:0000313" key="5">
    <source>
        <dbReference type="Proteomes" id="UP001551011"/>
    </source>
</evidence>
<gene>
    <name evidence="4" type="ORF">AB0H04_17835</name>
</gene>
<dbReference type="PANTHER" id="PTHR33495:SF2">
    <property type="entry name" value="ANTI-SIGMA FACTOR ANTAGONIST TM_1081-RELATED"/>
    <property type="match status" value="1"/>
</dbReference>
<dbReference type="Pfam" id="PF01740">
    <property type="entry name" value="STAS"/>
    <property type="match status" value="1"/>
</dbReference>
<dbReference type="NCBIfam" id="TIGR00377">
    <property type="entry name" value="ant_ant_sig"/>
    <property type="match status" value="1"/>
</dbReference>
<comment type="caution">
    <text evidence="4">The sequence shown here is derived from an EMBL/GenBank/DDBJ whole genome shotgun (WGS) entry which is preliminary data.</text>
</comment>
<dbReference type="PROSITE" id="PS50801">
    <property type="entry name" value="STAS"/>
    <property type="match status" value="1"/>
</dbReference>
<keyword evidence="5" id="KW-1185">Reference proteome</keyword>
<dbReference type="InterPro" id="IPR002645">
    <property type="entry name" value="STAS_dom"/>
</dbReference>
<sequence length="125" mass="13476">MAEAEMTDNGPTEPPGRLSVVSTTVDGIRVVTPAGELDHHTGDTLRQALDASDTPRPRVVVDLHQVTFMDSSGINILIAAHRALSEADGWLRLAAPRESVMRTLNIVGVDTLIDCRETLHQALSN</sequence>
<dbReference type="CDD" id="cd07043">
    <property type="entry name" value="STAS_anti-anti-sigma_factors"/>
    <property type="match status" value="1"/>
</dbReference>
<reference evidence="4 5" key="1">
    <citation type="submission" date="2024-06" db="EMBL/GenBank/DDBJ databases">
        <title>The Natural Products Discovery Center: Release of the First 8490 Sequenced Strains for Exploring Actinobacteria Biosynthetic Diversity.</title>
        <authorList>
            <person name="Kalkreuter E."/>
            <person name="Kautsar S.A."/>
            <person name="Yang D."/>
            <person name="Bader C.D."/>
            <person name="Teijaro C.N."/>
            <person name="Fluegel L."/>
            <person name="Davis C.M."/>
            <person name="Simpson J.R."/>
            <person name="Lauterbach L."/>
            <person name="Steele A.D."/>
            <person name="Gui C."/>
            <person name="Meng S."/>
            <person name="Li G."/>
            <person name="Viehrig K."/>
            <person name="Ye F."/>
            <person name="Su P."/>
            <person name="Kiefer A.F."/>
            <person name="Nichols A."/>
            <person name="Cepeda A.J."/>
            <person name="Yan W."/>
            <person name="Fan B."/>
            <person name="Jiang Y."/>
            <person name="Adhikari A."/>
            <person name="Zheng C.-J."/>
            <person name="Schuster L."/>
            <person name="Cowan T.M."/>
            <person name="Smanski M.J."/>
            <person name="Chevrette M.G."/>
            <person name="De Carvalho L.P.S."/>
            <person name="Shen B."/>
        </authorList>
    </citation>
    <scope>NUCLEOTIDE SEQUENCE [LARGE SCALE GENOMIC DNA]</scope>
    <source>
        <strain evidence="4 5">NPDC020594</strain>
    </source>
</reference>